<proteinExistence type="predicted"/>
<dbReference type="Pfam" id="PF02493">
    <property type="entry name" value="MORN"/>
    <property type="match status" value="4"/>
</dbReference>
<sequence>MRQRPPGSSGRCPAAADACSGAWGGASCCLLPGFSAPPPSDFEDTPQERSRSGQASNNGCGFGALAWCTPRSGLCSAGPQTGRRDDIPTHTGPDNAPTPDEQGSNGAQAPPADSGKKEHEQTNKREQEAGDTGADSVETANGHEAAESEPCPAGGLLWTPADALLDVTHPNYREVQCKEGVYRGQVQPGGTAFDGYGCLESNGSILVGYWREGRMHGDGSQSWTELSESEDQPRRCRYVGQFLEGAFSGHGRMQWQHPRGPMVYEGQYRNDKKHGEGRFTWPSGKAYEGQWASGQRHGVGVDVNPGGAKCLGIWEDNVFVRPLIAADQATLESLKERTAAELGP</sequence>
<evidence type="ECO:0000256" key="1">
    <source>
        <dbReference type="ARBA" id="ARBA00022737"/>
    </source>
</evidence>
<feature type="region of interest" description="Disordered" evidence="2">
    <location>
        <begin position="33"/>
        <end position="154"/>
    </location>
</feature>
<dbReference type="AlphaFoldDB" id="A0A7S0FG56"/>
<dbReference type="EMBL" id="HBEG01022777">
    <property type="protein sequence ID" value="CAD8358476.1"/>
    <property type="molecule type" value="Transcribed_RNA"/>
</dbReference>
<dbReference type="PANTHER" id="PTHR23084">
    <property type="entry name" value="PHOSPHATIDYLINOSITOL-4-PHOSPHATE 5-KINASE RELATED"/>
    <property type="match status" value="1"/>
</dbReference>
<keyword evidence="1" id="KW-0677">Repeat</keyword>
<dbReference type="InterPro" id="IPR003409">
    <property type="entry name" value="MORN"/>
</dbReference>
<evidence type="ECO:0000256" key="2">
    <source>
        <dbReference type="SAM" id="MobiDB-lite"/>
    </source>
</evidence>
<name>A0A7S0FG56_9DINO</name>
<dbReference type="SUPFAM" id="SSF82185">
    <property type="entry name" value="Histone H3 K4-specific methyltransferase SET7/9 N-terminal domain"/>
    <property type="match status" value="1"/>
</dbReference>
<dbReference type="PANTHER" id="PTHR23084:SF263">
    <property type="entry name" value="MORN REPEAT-CONTAINING PROTEIN 1"/>
    <property type="match status" value="1"/>
</dbReference>
<dbReference type="Gene3D" id="2.20.110.10">
    <property type="entry name" value="Histone H3 K4-specific methyltransferase SET7/9 N-terminal domain"/>
    <property type="match status" value="2"/>
</dbReference>
<gene>
    <name evidence="3" type="ORF">PBAH0796_LOCUS13817</name>
</gene>
<dbReference type="SMART" id="SM00698">
    <property type="entry name" value="MORN"/>
    <property type="match status" value="4"/>
</dbReference>
<dbReference type="PROSITE" id="PS51257">
    <property type="entry name" value="PROKAR_LIPOPROTEIN"/>
    <property type="match status" value="1"/>
</dbReference>
<protein>
    <recommendedName>
        <fullName evidence="4">MORN repeat-containing protein</fullName>
    </recommendedName>
</protein>
<evidence type="ECO:0008006" key="4">
    <source>
        <dbReference type="Google" id="ProtNLM"/>
    </source>
</evidence>
<accession>A0A7S0FG56</accession>
<organism evidence="3">
    <name type="scientific">Pyrodinium bahamense</name>
    <dbReference type="NCBI Taxonomy" id="73915"/>
    <lineage>
        <taxon>Eukaryota</taxon>
        <taxon>Sar</taxon>
        <taxon>Alveolata</taxon>
        <taxon>Dinophyceae</taxon>
        <taxon>Gonyaulacales</taxon>
        <taxon>Pyrocystaceae</taxon>
        <taxon>Pyrodinium</taxon>
    </lineage>
</organism>
<reference evidence="3" key="1">
    <citation type="submission" date="2021-01" db="EMBL/GenBank/DDBJ databases">
        <authorList>
            <person name="Corre E."/>
            <person name="Pelletier E."/>
            <person name="Niang G."/>
            <person name="Scheremetjew M."/>
            <person name="Finn R."/>
            <person name="Kale V."/>
            <person name="Holt S."/>
            <person name="Cochrane G."/>
            <person name="Meng A."/>
            <person name="Brown T."/>
            <person name="Cohen L."/>
        </authorList>
    </citation>
    <scope>NUCLEOTIDE SEQUENCE</scope>
    <source>
        <strain evidence="3">Pbaha01</strain>
    </source>
</reference>
<evidence type="ECO:0000313" key="3">
    <source>
        <dbReference type="EMBL" id="CAD8358476.1"/>
    </source>
</evidence>
<feature type="compositionally biased region" description="Basic and acidic residues" evidence="2">
    <location>
        <begin position="114"/>
        <end position="128"/>
    </location>
</feature>